<feature type="domain" description="C2H2-type" evidence="9">
    <location>
        <begin position="486"/>
        <end position="514"/>
    </location>
</feature>
<proteinExistence type="predicted"/>
<dbReference type="PANTHER" id="PTHR24376">
    <property type="entry name" value="ZINC FINGER PROTEIN"/>
    <property type="match status" value="1"/>
</dbReference>
<feature type="domain" description="C2H2-type" evidence="9">
    <location>
        <begin position="343"/>
        <end position="371"/>
    </location>
</feature>
<evidence type="ECO:0000256" key="4">
    <source>
        <dbReference type="ARBA" id="ARBA00022771"/>
    </source>
</evidence>
<dbReference type="InterPro" id="IPR012934">
    <property type="entry name" value="Znf_AD"/>
</dbReference>
<keyword evidence="6" id="KW-0238">DNA-binding</keyword>
<organism evidence="10">
    <name type="scientific">Culicoides sonorensis</name>
    <name type="common">Biting midge</name>
    <dbReference type="NCBI Taxonomy" id="179676"/>
    <lineage>
        <taxon>Eukaryota</taxon>
        <taxon>Metazoa</taxon>
        <taxon>Ecdysozoa</taxon>
        <taxon>Arthropoda</taxon>
        <taxon>Hexapoda</taxon>
        <taxon>Insecta</taxon>
        <taxon>Pterygota</taxon>
        <taxon>Neoptera</taxon>
        <taxon>Endopterygota</taxon>
        <taxon>Diptera</taxon>
        <taxon>Nematocera</taxon>
        <taxon>Chironomoidea</taxon>
        <taxon>Ceratopogonidae</taxon>
        <taxon>Ceratopogoninae</taxon>
        <taxon>Culicoides</taxon>
        <taxon>Monoculicoides</taxon>
    </lineage>
</organism>
<keyword evidence="7" id="KW-0539">Nucleus</keyword>
<accession>A0A336LXR0</accession>
<evidence type="ECO:0000256" key="6">
    <source>
        <dbReference type="ARBA" id="ARBA00023125"/>
    </source>
</evidence>
<dbReference type="SUPFAM" id="SSF57667">
    <property type="entry name" value="beta-beta-alpha zinc fingers"/>
    <property type="match status" value="3"/>
</dbReference>
<dbReference type="PROSITE" id="PS50157">
    <property type="entry name" value="ZINC_FINGER_C2H2_2"/>
    <property type="match status" value="6"/>
</dbReference>
<feature type="domain" description="C2H2-type" evidence="9">
    <location>
        <begin position="514"/>
        <end position="541"/>
    </location>
</feature>
<dbReference type="AlphaFoldDB" id="A0A336LXR0"/>
<dbReference type="Pfam" id="PF00096">
    <property type="entry name" value="zf-C2H2"/>
    <property type="match status" value="5"/>
</dbReference>
<feature type="domain" description="C2H2-type" evidence="9">
    <location>
        <begin position="597"/>
        <end position="625"/>
    </location>
</feature>
<evidence type="ECO:0000256" key="3">
    <source>
        <dbReference type="ARBA" id="ARBA00022737"/>
    </source>
</evidence>
<comment type="subcellular location">
    <subcellularLocation>
        <location evidence="1">Nucleus</location>
    </subcellularLocation>
</comment>
<evidence type="ECO:0000256" key="8">
    <source>
        <dbReference type="PROSITE-ProRule" id="PRU00042"/>
    </source>
</evidence>
<sequence>MKQNKNIFWWQIYSSLKKLLNLILNKMSTIELDSTSNNSAALTCFVCNTNIFNNFNVSFYQVNKMEKYTGLVPLELLRNCVQELEIEVDDADKICSKCFILLRQFYQFYREVLRISTHLRAELYRKYEISEVKNDQDEDNDNLIYCGKCEYQTTNRGLLKNHQSFHNEKVESQSDDDDDDADFLHDANKLDSDQCYLLSQVGRLERLRMVMDESSPNFESDNENEKKSMDDDFKTVKNGIYYKCNRCSFEAKDWREYFVHLDKTHKAFTSTDPRLEMDDTLNCNYCDKELPDFIEKSKHLTGHRHAIRKKKIRAFYRALRIKNPTYKPFTPTEREMYGIRETFDCRNCHAKFRKQIDIFNHSRNVHHMQHDQIKAYYETKYDVTCKECKQVFPSYKSKLQHAREHRDMNEIEKQFIDFRSDLPIENESIIVSPPQPQIIVDLNLVKHPRPNIESQFRMVKCDICSKQLIAQSLEYHRGLHLQESTISCHYCDLKFKSIQQLKAHERRSHREQQFICEICGSSFKMPSELALHKKWHENPYPFECSICGKRYRYANALPVHMRTAHTKEKPHSCNECGERFVSSAKLLRHKRIHNGGFKCSHCNKEYYTKYALADHMIKDHGDESLKQTIRKFRKNALVNQI</sequence>
<keyword evidence="4 8" id="KW-0863">Zinc-finger</keyword>
<evidence type="ECO:0000313" key="10">
    <source>
        <dbReference type="EMBL" id="SSX22846.1"/>
    </source>
</evidence>
<dbReference type="PROSITE" id="PS00028">
    <property type="entry name" value="ZINC_FINGER_C2H2_1"/>
    <property type="match status" value="7"/>
</dbReference>
<dbReference type="GO" id="GO:0008270">
    <property type="term" value="F:zinc ion binding"/>
    <property type="evidence" value="ECO:0007669"/>
    <property type="project" value="UniProtKB-KW"/>
</dbReference>
<evidence type="ECO:0000256" key="2">
    <source>
        <dbReference type="ARBA" id="ARBA00022723"/>
    </source>
</evidence>
<dbReference type="Pfam" id="PF13912">
    <property type="entry name" value="zf-C2H2_6"/>
    <property type="match status" value="1"/>
</dbReference>
<dbReference type="GO" id="GO:0000978">
    <property type="term" value="F:RNA polymerase II cis-regulatory region sequence-specific DNA binding"/>
    <property type="evidence" value="ECO:0007669"/>
    <property type="project" value="TreeGrafter"/>
</dbReference>
<dbReference type="InterPro" id="IPR036236">
    <property type="entry name" value="Znf_C2H2_sf"/>
</dbReference>
<dbReference type="SMART" id="SM00355">
    <property type="entry name" value="ZnF_C2H2"/>
    <property type="match status" value="11"/>
</dbReference>
<gene>
    <name evidence="10" type="primary">CSON007649</name>
</gene>
<keyword evidence="3" id="KW-0677">Repeat</keyword>
<name>A0A336LXR0_CULSO</name>
<dbReference type="EMBL" id="UFQT01000289">
    <property type="protein sequence ID" value="SSX22846.1"/>
    <property type="molecule type" value="Genomic_DNA"/>
</dbReference>
<dbReference type="GO" id="GO:0001228">
    <property type="term" value="F:DNA-binding transcription activator activity, RNA polymerase II-specific"/>
    <property type="evidence" value="ECO:0007669"/>
    <property type="project" value="TreeGrafter"/>
</dbReference>
<feature type="domain" description="C2H2-type" evidence="9">
    <location>
        <begin position="571"/>
        <end position="598"/>
    </location>
</feature>
<dbReference type="PANTHER" id="PTHR24376:SF235">
    <property type="entry name" value="C2H2-TYPE DOMAIN-CONTAINING PROTEIN"/>
    <property type="match status" value="1"/>
</dbReference>
<feature type="domain" description="C2H2-type" evidence="9">
    <location>
        <begin position="542"/>
        <end position="570"/>
    </location>
</feature>
<evidence type="ECO:0000259" key="9">
    <source>
        <dbReference type="PROSITE" id="PS50157"/>
    </source>
</evidence>
<dbReference type="VEuPathDB" id="VectorBase:CSON007649"/>
<protein>
    <submittedName>
        <fullName evidence="10">CSON007649 protein</fullName>
    </submittedName>
</protein>
<reference evidence="10" key="1">
    <citation type="submission" date="2018-07" db="EMBL/GenBank/DDBJ databases">
        <authorList>
            <person name="Quirk P.G."/>
            <person name="Krulwich T.A."/>
        </authorList>
    </citation>
    <scope>NUCLEOTIDE SEQUENCE</scope>
</reference>
<dbReference type="Gene3D" id="3.30.160.60">
    <property type="entry name" value="Classic Zinc Finger"/>
    <property type="match status" value="3"/>
</dbReference>
<keyword evidence="2" id="KW-0479">Metal-binding</keyword>
<dbReference type="FunFam" id="3.30.160.60:FF:000275">
    <property type="entry name" value="zinc finger protein 90 homolog"/>
    <property type="match status" value="1"/>
</dbReference>
<evidence type="ECO:0000256" key="7">
    <source>
        <dbReference type="ARBA" id="ARBA00023242"/>
    </source>
</evidence>
<dbReference type="InterPro" id="IPR013087">
    <property type="entry name" value="Znf_C2H2_type"/>
</dbReference>
<keyword evidence="5" id="KW-0862">Zinc</keyword>
<evidence type="ECO:0000256" key="1">
    <source>
        <dbReference type="ARBA" id="ARBA00004123"/>
    </source>
</evidence>
<dbReference type="SMART" id="SM00868">
    <property type="entry name" value="zf-AD"/>
    <property type="match status" value="1"/>
</dbReference>
<dbReference type="GO" id="GO:0005634">
    <property type="term" value="C:nucleus"/>
    <property type="evidence" value="ECO:0007669"/>
    <property type="project" value="UniProtKB-SubCell"/>
</dbReference>
<evidence type="ECO:0000256" key="5">
    <source>
        <dbReference type="ARBA" id="ARBA00022833"/>
    </source>
</evidence>